<proteinExistence type="predicted"/>
<evidence type="ECO:0000313" key="2">
    <source>
        <dbReference type="Proteomes" id="UP000886722"/>
    </source>
</evidence>
<reference evidence="1" key="1">
    <citation type="submission" date="2020-10" db="EMBL/GenBank/DDBJ databases">
        <authorList>
            <person name="Gilroy R."/>
        </authorList>
    </citation>
    <scope>NUCLEOTIDE SEQUENCE</scope>
    <source>
        <strain evidence="1">21143</strain>
    </source>
</reference>
<accession>A0A9D1GFL2</accession>
<evidence type="ECO:0000313" key="1">
    <source>
        <dbReference type="EMBL" id="HIT39856.1"/>
    </source>
</evidence>
<organism evidence="1 2">
    <name type="scientific">Candidatus Caccoplasma intestinavium</name>
    <dbReference type="NCBI Taxonomy" id="2840716"/>
    <lineage>
        <taxon>Bacteria</taxon>
        <taxon>Pseudomonadati</taxon>
        <taxon>Bacteroidota</taxon>
        <taxon>Bacteroidia</taxon>
        <taxon>Bacteroidales</taxon>
        <taxon>Bacteroidaceae</taxon>
        <taxon>Bacteroidaceae incertae sedis</taxon>
        <taxon>Candidatus Caccoplasma</taxon>
    </lineage>
</organism>
<protein>
    <submittedName>
        <fullName evidence="1">Nucleotidyltransferase domain-containing protein</fullName>
    </submittedName>
</protein>
<reference evidence="1" key="2">
    <citation type="journal article" date="2021" name="PeerJ">
        <title>Extensive microbial diversity within the chicken gut microbiome revealed by metagenomics and culture.</title>
        <authorList>
            <person name="Gilroy R."/>
            <person name="Ravi A."/>
            <person name="Getino M."/>
            <person name="Pursley I."/>
            <person name="Horton D.L."/>
            <person name="Alikhan N.F."/>
            <person name="Baker D."/>
            <person name="Gharbi K."/>
            <person name="Hall N."/>
            <person name="Watson M."/>
            <person name="Adriaenssens E.M."/>
            <person name="Foster-Nyarko E."/>
            <person name="Jarju S."/>
            <person name="Secka A."/>
            <person name="Antonio M."/>
            <person name="Oren A."/>
            <person name="Chaudhuri R.R."/>
            <person name="La Ragione R."/>
            <person name="Hildebrand F."/>
            <person name="Pallen M.J."/>
        </authorList>
    </citation>
    <scope>NUCLEOTIDE SEQUENCE</scope>
    <source>
        <strain evidence="1">21143</strain>
    </source>
</reference>
<dbReference type="SUPFAM" id="SSF81301">
    <property type="entry name" value="Nucleotidyltransferase"/>
    <property type="match status" value="1"/>
</dbReference>
<sequence>MSGNEISRILPAHITPRILDLLKCADGVILAGSYAVGRNISNSDVDIVIFSKKINYIYCESMCETGRNFQFIFFPYYKTPYALIKDAFNGKGIYASMFKEGRIIKDTPNKILTRMQRYMRSCQEHRNKCEDLALIHRISNALEGLNADIPEIEKLYIASEILLNTSKLLTHSYTVDGKHNARNIISDESDTEFIESYRTFVATHDATTFIRDIDSILLKFGGRQTKYTTGWVYTFPHSDNLTVFFPSHVLDSRILECIHSIENICQGCYSYVFYIGKNQAMEEGVFLFLFTPEKNMSEIIDRLNDYSSLHAGDHMKQSIRMTFPYKTFFHEGIIFGGRDNFYSFIPHFRDIWHCFSNLIENNPDQKNHAAKILSTLLLYESAKVIGTPQCKEVATELFHKLILDAADPNGLYNMLQIDDYRKGALKLYSEVYEKNLSTYRETIQGIINGEIIEIGRIRNRISRLYKLVHEIDAGASAIPDIFDSPNKHTILWMNVLDHLMSIFQLTPTEKFGIVYNFSRYIQEYDI</sequence>
<gene>
    <name evidence="1" type="ORF">IAD06_07460</name>
</gene>
<dbReference type="InterPro" id="IPR043519">
    <property type="entry name" value="NT_sf"/>
</dbReference>
<name>A0A9D1GFL2_9BACT</name>
<comment type="caution">
    <text evidence="1">The sequence shown here is derived from an EMBL/GenBank/DDBJ whole genome shotgun (WGS) entry which is preliminary data.</text>
</comment>
<dbReference type="AlphaFoldDB" id="A0A9D1GFL2"/>
<dbReference type="EMBL" id="DVKT01000057">
    <property type="protein sequence ID" value="HIT39856.1"/>
    <property type="molecule type" value="Genomic_DNA"/>
</dbReference>
<dbReference type="Proteomes" id="UP000886722">
    <property type="component" value="Unassembled WGS sequence"/>
</dbReference>